<dbReference type="AlphaFoldDB" id="A0A2S6AI82"/>
<gene>
    <name evidence="3" type="ORF">C5E45_28505</name>
</gene>
<feature type="domain" description="Mycothiol-dependent maleylpyruvate isomerase metal-binding" evidence="2">
    <location>
        <begin position="273"/>
        <end position="365"/>
    </location>
</feature>
<feature type="compositionally biased region" description="Basic residues" evidence="1">
    <location>
        <begin position="185"/>
        <end position="196"/>
    </location>
</feature>
<dbReference type="EMBL" id="PSZC01000026">
    <property type="protein sequence ID" value="PPJ34949.1"/>
    <property type="molecule type" value="Genomic_DNA"/>
</dbReference>
<dbReference type="GO" id="GO:0046872">
    <property type="term" value="F:metal ion binding"/>
    <property type="evidence" value="ECO:0007669"/>
    <property type="project" value="InterPro"/>
</dbReference>
<evidence type="ECO:0000256" key="1">
    <source>
        <dbReference type="SAM" id="MobiDB-lite"/>
    </source>
</evidence>
<dbReference type="SUPFAM" id="SSF109854">
    <property type="entry name" value="DinB/YfiT-like putative metalloenzymes"/>
    <property type="match status" value="1"/>
</dbReference>
<evidence type="ECO:0000313" key="3">
    <source>
        <dbReference type="EMBL" id="PPJ34949.1"/>
    </source>
</evidence>
<accession>A0A2S6AI82</accession>
<dbReference type="SUPFAM" id="SSF55718">
    <property type="entry name" value="SCP-like"/>
    <property type="match status" value="1"/>
</dbReference>
<dbReference type="InterPro" id="IPR036527">
    <property type="entry name" value="SCP2_sterol-bd_dom_sf"/>
</dbReference>
<name>A0A2S6AI82_9NOCA</name>
<dbReference type="Gene3D" id="1.20.120.450">
    <property type="entry name" value="dinb family like domain"/>
    <property type="match status" value="1"/>
</dbReference>
<dbReference type="Pfam" id="PF11716">
    <property type="entry name" value="MDMPI_N"/>
    <property type="match status" value="1"/>
</dbReference>
<sequence length="525" mass="56616">MLTAVSFLVADGVAPVVSDVVVRLSLRAGLANVTSIGENDMTSFDPVGRTCRKSPSAGSPSAITLPERPSDTPTAAGVNHTMGGRPSASSAAICRISVSDNGCGLVRGDDMVYSGRARRHLRAKSMPHATDKSTSCAVPGFRTSFRQQISEPADPRGANRAARPLGAFRSAAPAVELRPVSQVANHRRPAGHHRRNYCNVSANRRPPSSPAAGKPAAFRRLRCHRHAARMRRCGPRSARALAPGDHEPVACAVHEEFGGRRGLPMSSRYLPGLRDERRAVLEFCGELNEEQWAAPSAAAGWSVAEVVIHMTTGARALLTPSAAAIVATRDLERLNEQLVDEKRSHTTRHVLPDFDAWSRRGVRALSVFTAAGIRRVQLPIGELGWYRLDLIPAMLLFDWHTHLRHDIAPALDLPPPPTDALRMNAILTWLTVLLERSHREALSWLDAPVALTFTGPGGGTWRIEPRGGRLRVRPGQAAGAAAHIAALALEFPQWGTRRLPWRAGAVAITGDAELGARVLDAINLV</sequence>
<dbReference type="Proteomes" id="UP000239874">
    <property type="component" value="Unassembled WGS sequence"/>
</dbReference>
<evidence type="ECO:0000259" key="2">
    <source>
        <dbReference type="Pfam" id="PF11716"/>
    </source>
</evidence>
<dbReference type="InterPro" id="IPR024344">
    <property type="entry name" value="MDMPI_metal-binding"/>
</dbReference>
<evidence type="ECO:0000313" key="4">
    <source>
        <dbReference type="Proteomes" id="UP000239874"/>
    </source>
</evidence>
<dbReference type="InterPro" id="IPR034660">
    <property type="entry name" value="DinB/YfiT-like"/>
</dbReference>
<feature type="region of interest" description="Disordered" evidence="1">
    <location>
        <begin position="49"/>
        <end position="76"/>
    </location>
</feature>
<feature type="region of interest" description="Disordered" evidence="1">
    <location>
        <begin position="181"/>
        <end position="216"/>
    </location>
</feature>
<proteinExistence type="predicted"/>
<protein>
    <recommendedName>
        <fullName evidence="2">Mycothiol-dependent maleylpyruvate isomerase metal-binding domain-containing protein</fullName>
    </recommendedName>
</protein>
<reference evidence="3 4" key="1">
    <citation type="submission" date="2018-02" db="EMBL/GenBank/DDBJ databases">
        <title>8 Nocardia nova and 1 Nocardia cyriacigeorgica strain used for evolution to TMP-SMX.</title>
        <authorList>
            <person name="Mehta H."/>
            <person name="Weng J."/>
            <person name="Shamoo Y."/>
        </authorList>
    </citation>
    <scope>NUCLEOTIDE SEQUENCE [LARGE SCALE GENOMIC DNA]</scope>
    <source>
        <strain evidence="3 4">MDA3139</strain>
    </source>
</reference>
<organism evidence="3 4">
    <name type="scientific">Nocardia nova</name>
    <dbReference type="NCBI Taxonomy" id="37330"/>
    <lineage>
        <taxon>Bacteria</taxon>
        <taxon>Bacillati</taxon>
        <taxon>Actinomycetota</taxon>
        <taxon>Actinomycetes</taxon>
        <taxon>Mycobacteriales</taxon>
        <taxon>Nocardiaceae</taxon>
        <taxon>Nocardia</taxon>
    </lineage>
</organism>
<comment type="caution">
    <text evidence="3">The sequence shown here is derived from an EMBL/GenBank/DDBJ whole genome shotgun (WGS) entry which is preliminary data.</text>
</comment>